<reference evidence="2 3" key="1">
    <citation type="submission" date="2022-09" db="EMBL/GenBank/DDBJ databases">
        <title>The outer-membrane cytochrome OmcA is essential for infection of Shewanella oneidensis by a zebrafish-associated bacteriophage.</title>
        <authorList>
            <person name="Grenfell A.W."/>
            <person name="Intile P."/>
            <person name="Mcfarlane J."/>
            <person name="Leung D."/>
            <person name="Abdalla K."/>
            <person name="Wold M."/>
            <person name="Kees E."/>
            <person name="Gralnick J."/>
        </authorList>
    </citation>
    <scope>NUCLEOTIDE SEQUENCE [LARGE SCALE GENOMIC DNA]</scope>
    <source>
        <strain evidence="2 3">NF-5</strain>
    </source>
</reference>
<name>A0ABT6UFX3_9GAMM</name>
<sequence length="115" mass="12656">MKTITTGMLTLIVVLLSPTSSQAHVTSFPHTHPNPAWFQANLNCYVDRGNAVCEIINTGGMSMFCDVHGFFANGQYITSNVAQWVQPGNNLLAYVYTRYPNPPFVNANGNGMCHF</sequence>
<keyword evidence="3" id="KW-1185">Reference proteome</keyword>
<evidence type="ECO:0000313" key="3">
    <source>
        <dbReference type="Proteomes" id="UP001159075"/>
    </source>
</evidence>
<proteinExistence type="predicted"/>
<comment type="caution">
    <text evidence="2">The sequence shown here is derived from an EMBL/GenBank/DDBJ whole genome shotgun (WGS) entry which is preliminary data.</text>
</comment>
<dbReference type="EMBL" id="JAOTLW010000013">
    <property type="protein sequence ID" value="MDI5832645.1"/>
    <property type="molecule type" value="Genomic_DNA"/>
</dbReference>
<gene>
    <name evidence="2" type="ORF">ODY93_13780</name>
</gene>
<protein>
    <submittedName>
        <fullName evidence="2">Uncharacterized protein</fullName>
    </submittedName>
</protein>
<evidence type="ECO:0000256" key="1">
    <source>
        <dbReference type="SAM" id="SignalP"/>
    </source>
</evidence>
<organism evidence="2 3">
    <name type="scientific">Shewanella xiamenensis</name>
    <dbReference type="NCBI Taxonomy" id="332186"/>
    <lineage>
        <taxon>Bacteria</taxon>
        <taxon>Pseudomonadati</taxon>
        <taxon>Pseudomonadota</taxon>
        <taxon>Gammaproteobacteria</taxon>
        <taxon>Alteromonadales</taxon>
        <taxon>Shewanellaceae</taxon>
        <taxon>Shewanella</taxon>
    </lineage>
</organism>
<feature type="signal peptide" evidence="1">
    <location>
        <begin position="1"/>
        <end position="23"/>
    </location>
</feature>
<accession>A0ABT6UFX3</accession>
<keyword evidence="1" id="KW-0732">Signal</keyword>
<evidence type="ECO:0000313" key="2">
    <source>
        <dbReference type="EMBL" id="MDI5832645.1"/>
    </source>
</evidence>
<dbReference type="Proteomes" id="UP001159075">
    <property type="component" value="Unassembled WGS sequence"/>
</dbReference>
<dbReference type="RefSeq" id="WP_282679616.1">
    <property type="nucleotide sequence ID" value="NZ_CP106875.1"/>
</dbReference>
<feature type="chain" id="PRO_5046981015" evidence="1">
    <location>
        <begin position="24"/>
        <end position="115"/>
    </location>
</feature>